<organism evidence="2 3">
    <name type="scientific">Dyella psychrodurans</name>
    <dbReference type="NCBI Taxonomy" id="1927960"/>
    <lineage>
        <taxon>Bacteria</taxon>
        <taxon>Pseudomonadati</taxon>
        <taxon>Pseudomonadota</taxon>
        <taxon>Gammaproteobacteria</taxon>
        <taxon>Lysobacterales</taxon>
        <taxon>Rhodanobacteraceae</taxon>
        <taxon>Dyella</taxon>
    </lineage>
</organism>
<evidence type="ECO:0000256" key="1">
    <source>
        <dbReference type="SAM" id="Phobius"/>
    </source>
</evidence>
<keyword evidence="3" id="KW-1185">Reference proteome</keyword>
<comment type="caution">
    <text evidence="2">The sequence shown here is derived from an EMBL/GenBank/DDBJ whole genome shotgun (WGS) entry which is preliminary data.</text>
</comment>
<sequence>MLAQGNAPWFVGWGTLALINAGLAQGKNRNGLLWFVLSVLFGPFATLALVLMPKVRDRLF</sequence>
<accession>A0A370WZQ6</accession>
<name>A0A370WZQ6_9GAMM</name>
<gene>
    <name evidence="2" type="ORF">DWU99_16755</name>
</gene>
<dbReference type="AlphaFoldDB" id="A0A370WZQ6"/>
<dbReference type="EMBL" id="QRBF01000007">
    <property type="protein sequence ID" value="RDS81520.1"/>
    <property type="molecule type" value="Genomic_DNA"/>
</dbReference>
<reference evidence="2 3" key="1">
    <citation type="submission" date="2018-07" db="EMBL/GenBank/DDBJ databases">
        <title>Dyella monticola sp. nov. and Dyella psychrodurans sp. nov. isolated from monsoon evergreen broad-leaved forest soil of Dinghu Mountain, China.</title>
        <authorList>
            <person name="Gao Z."/>
            <person name="Qiu L."/>
        </authorList>
    </citation>
    <scope>NUCLEOTIDE SEQUENCE [LARGE SCALE GENOMIC DNA]</scope>
    <source>
        <strain evidence="2 3">4MSK11</strain>
    </source>
</reference>
<proteinExistence type="predicted"/>
<keyword evidence="1" id="KW-0472">Membrane</keyword>
<dbReference type="Proteomes" id="UP000255334">
    <property type="component" value="Unassembled WGS sequence"/>
</dbReference>
<dbReference type="OrthoDB" id="6053908at2"/>
<feature type="transmembrane region" description="Helical" evidence="1">
    <location>
        <begin position="7"/>
        <end position="26"/>
    </location>
</feature>
<feature type="transmembrane region" description="Helical" evidence="1">
    <location>
        <begin position="32"/>
        <end position="52"/>
    </location>
</feature>
<keyword evidence="1" id="KW-0812">Transmembrane</keyword>
<protein>
    <submittedName>
        <fullName evidence="2">Antitermination protein NusB</fullName>
    </submittedName>
</protein>
<evidence type="ECO:0000313" key="3">
    <source>
        <dbReference type="Proteomes" id="UP000255334"/>
    </source>
</evidence>
<dbReference type="RefSeq" id="WP_115479238.1">
    <property type="nucleotide sequence ID" value="NZ_QRBF01000007.1"/>
</dbReference>
<keyword evidence="1" id="KW-1133">Transmembrane helix</keyword>
<evidence type="ECO:0000313" key="2">
    <source>
        <dbReference type="EMBL" id="RDS81520.1"/>
    </source>
</evidence>